<reference evidence="3 4" key="1">
    <citation type="journal article" date="2013" name="Biodegradation">
        <title>Quantitative proteomic analysis of ibuprofen-degrading Patulibacter sp. strain I11.</title>
        <authorList>
            <person name="Almeida B."/>
            <person name="Kjeldal H."/>
            <person name="Lolas I."/>
            <person name="Knudsen A.D."/>
            <person name="Carvalho G."/>
            <person name="Nielsen K.L."/>
            <person name="Barreto Crespo M.T."/>
            <person name="Stensballe A."/>
            <person name="Nielsen J.L."/>
        </authorList>
    </citation>
    <scope>NUCLEOTIDE SEQUENCE [LARGE SCALE GENOMIC DNA]</scope>
    <source>
        <strain evidence="3 4">I11</strain>
    </source>
</reference>
<dbReference type="Pfam" id="PF13561">
    <property type="entry name" value="adh_short_C2"/>
    <property type="match status" value="1"/>
</dbReference>
<keyword evidence="2 3" id="KW-0560">Oxidoreductase</keyword>
<evidence type="ECO:0000256" key="1">
    <source>
        <dbReference type="ARBA" id="ARBA00006484"/>
    </source>
</evidence>
<protein>
    <submittedName>
        <fullName evidence="3">3-oxoacyl-[acyl-carrier protein] reductase</fullName>
        <ecNumber evidence="3">1.1.1.100</ecNumber>
    </submittedName>
</protein>
<evidence type="ECO:0000256" key="2">
    <source>
        <dbReference type="ARBA" id="ARBA00023002"/>
    </source>
</evidence>
<dbReference type="PANTHER" id="PTHR24321">
    <property type="entry name" value="DEHYDROGENASES, SHORT CHAIN"/>
    <property type="match status" value="1"/>
</dbReference>
<comment type="caution">
    <text evidence="3">The sequence shown here is derived from an EMBL/GenBank/DDBJ whole genome shotgun (WGS) entry which is preliminary data.</text>
</comment>
<dbReference type="InterPro" id="IPR002347">
    <property type="entry name" value="SDR_fam"/>
</dbReference>
<sequence length="240" mass="24810">MSGELEGRVALVTGAAQGLGAAVSDALASEGATVVRTDIQGTDVTLDVRDEAQVKQVIADTAEQHGRLDVVVANAGVAFVKPLTETSLADWRGLMEINLDGVFLTAREAAIQMAPRGGGSIINMASITGLRGSPLIGTYAAAKAGVISLSKTLALELRDHGVRVNAVCPGFIDTQLVRDHADELSAAIGMPIEDVINAKQGRMGTAEEVARLVLFLASDRSRFSTAEAFVLDGGSTGALV</sequence>
<dbReference type="SUPFAM" id="SSF51735">
    <property type="entry name" value="NAD(P)-binding Rossmann-fold domains"/>
    <property type="match status" value="1"/>
</dbReference>
<dbReference type="InterPro" id="IPR036291">
    <property type="entry name" value="NAD(P)-bd_dom_sf"/>
</dbReference>
<dbReference type="FunFam" id="3.40.50.720:FF:000084">
    <property type="entry name" value="Short-chain dehydrogenase reductase"/>
    <property type="match status" value="1"/>
</dbReference>
<evidence type="ECO:0000313" key="3">
    <source>
        <dbReference type="EMBL" id="EHN10329.1"/>
    </source>
</evidence>
<dbReference type="EC" id="1.1.1.100" evidence="3"/>
<accession>H0E7Q5</accession>
<dbReference type="InterPro" id="IPR020904">
    <property type="entry name" value="Sc_DH/Rdtase_CS"/>
</dbReference>
<dbReference type="PRINTS" id="PR00081">
    <property type="entry name" value="GDHRDH"/>
</dbReference>
<dbReference type="PRINTS" id="PR00080">
    <property type="entry name" value="SDRFAMILY"/>
</dbReference>
<keyword evidence="4" id="KW-1185">Reference proteome</keyword>
<dbReference type="PROSITE" id="PS00061">
    <property type="entry name" value="ADH_SHORT"/>
    <property type="match status" value="1"/>
</dbReference>
<name>H0E7Q5_9ACTN</name>
<dbReference type="AlphaFoldDB" id="H0E7Q5"/>
<proteinExistence type="inferred from homology"/>
<dbReference type="RefSeq" id="WP_007576363.1">
    <property type="nucleotide sequence ID" value="NZ_AGUD01000227.1"/>
</dbReference>
<dbReference type="Gene3D" id="3.40.50.720">
    <property type="entry name" value="NAD(P)-binding Rossmann-like Domain"/>
    <property type="match status" value="1"/>
</dbReference>
<evidence type="ECO:0000313" key="4">
    <source>
        <dbReference type="Proteomes" id="UP000005143"/>
    </source>
</evidence>
<dbReference type="OrthoDB" id="7064009at2"/>
<comment type="similarity">
    <text evidence="1">Belongs to the short-chain dehydrogenases/reductases (SDR) family.</text>
</comment>
<gene>
    <name evidence="3" type="ORF">PAI11_28590</name>
</gene>
<dbReference type="EMBL" id="AGUD01000227">
    <property type="protein sequence ID" value="EHN10329.1"/>
    <property type="molecule type" value="Genomic_DNA"/>
</dbReference>
<dbReference type="PANTHER" id="PTHR24321:SF8">
    <property type="entry name" value="ESTRADIOL 17-BETA-DEHYDROGENASE 8-RELATED"/>
    <property type="match status" value="1"/>
</dbReference>
<dbReference type="GO" id="GO:0004316">
    <property type="term" value="F:3-oxoacyl-[acyl-carrier-protein] reductase (NADPH) activity"/>
    <property type="evidence" value="ECO:0007669"/>
    <property type="project" value="UniProtKB-EC"/>
</dbReference>
<organism evidence="3 4">
    <name type="scientific">Patulibacter medicamentivorans</name>
    <dbReference type="NCBI Taxonomy" id="1097667"/>
    <lineage>
        <taxon>Bacteria</taxon>
        <taxon>Bacillati</taxon>
        <taxon>Actinomycetota</taxon>
        <taxon>Thermoleophilia</taxon>
        <taxon>Solirubrobacterales</taxon>
        <taxon>Patulibacteraceae</taxon>
        <taxon>Patulibacter</taxon>
    </lineage>
</organism>
<dbReference type="Proteomes" id="UP000005143">
    <property type="component" value="Unassembled WGS sequence"/>
</dbReference>